<protein>
    <submittedName>
        <fullName evidence="1">Uncharacterized protein</fullName>
    </submittedName>
</protein>
<dbReference type="RefSeq" id="WP_236089872.1">
    <property type="nucleotide sequence ID" value="NZ_JAKGSG010000038.1"/>
</dbReference>
<sequence>MNRAATADLLTGARRWLPLVQRPRPAAVSAVERVAELRATTDALGENPDPAAPAAVLNKAALLLSDAGHSDLAHHLCWQQFDVYQTAGPGNASGPTAALQPLVNIARLHTRAGEADRAYGILDDLHLAVLDGGTATIDGRHVDLAALIRPEDHQQAATFTWSVLLADGTRALAQAGRWTEAADRVRDHKGIGDRLFDGRQAQVLALATTGRTAEAIALLDASHVAEPWEEAVLLTLRGLCCALSGQPTGVTVERVQPVLAALDQDPALIVFRTRVAAMLLGLLDDAPSVGHAAGAVLDDLVVHADGYAAHDLLAAPWLFPRFSVGQRRVLDDDVAQAALVSHLSASLIDRLLSTARCAANFLSATSAGLSTKNPGM</sequence>
<evidence type="ECO:0000313" key="1">
    <source>
        <dbReference type="EMBL" id="MCF4122072.1"/>
    </source>
</evidence>
<dbReference type="EMBL" id="JAKGSG010000038">
    <property type="protein sequence ID" value="MCF4122072.1"/>
    <property type="molecule type" value="Genomic_DNA"/>
</dbReference>
<reference evidence="1" key="1">
    <citation type="submission" date="2022-01" db="EMBL/GenBank/DDBJ databases">
        <title>Antribacter sp. nov., isolated from Guizhou of China.</title>
        <authorList>
            <person name="Chengliang C."/>
            <person name="Ya Z."/>
        </authorList>
    </citation>
    <scope>NUCLEOTIDE SEQUENCE</scope>
    <source>
        <strain evidence="1">KLBMP 9083</strain>
    </source>
</reference>
<keyword evidence="2" id="KW-1185">Reference proteome</keyword>
<accession>A0AA41U9X9</accession>
<comment type="caution">
    <text evidence="1">The sequence shown here is derived from an EMBL/GenBank/DDBJ whole genome shotgun (WGS) entry which is preliminary data.</text>
</comment>
<evidence type="ECO:0000313" key="2">
    <source>
        <dbReference type="Proteomes" id="UP001165405"/>
    </source>
</evidence>
<name>A0AA41U9X9_9MICO</name>
<organism evidence="1 2">
    <name type="scientific">Antribacter soli</name>
    <dbReference type="NCBI Taxonomy" id="2910976"/>
    <lineage>
        <taxon>Bacteria</taxon>
        <taxon>Bacillati</taxon>
        <taxon>Actinomycetota</taxon>
        <taxon>Actinomycetes</taxon>
        <taxon>Micrococcales</taxon>
        <taxon>Promicromonosporaceae</taxon>
        <taxon>Antribacter</taxon>
    </lineage>
</organism>
<dbReference type="AlphaFoldDB" id="A0AA41U9X9"/>
<dbReference type="Proteomes" id="UP001165405">
    <property type="component" value="Unassembled WGS sequence"/>
</dbReference>
<gene>
    <name evidence="1" type="ORF">L1785_13900</name>
</gene>
<proteinExistence type="predicted"/>